<dbReference type="PANTHER" id="PTHR13710:SF157">
    <property type="entry name" value="DNA HELICASE"/>
    <property type="match status" value="1"/>
</dbReference>
<feature type="domain" description="Helicase ATP-binding" evidence="7">
    <location>
        <begin position="41"/>
        <end position="218"/>
    </location>
</feature>
<dbReference type="GO" id="GO:0005524">
    <property type="term" value="F:ATP binding"/>
    <property type="evidence" value="ECO:0007669"/>
    <property type="project" value="UniProtKB-KW"/>
</dbReference>
<dbReference type="InterPro" id="IPR011545">
    <property type="entry name" value="DEAD/DEAH_box_helicase_dom"/>
</dbReference>
<keyword evidence="10" id="KW-0378">Hydrolase</keyword>
<organism evidence="9 10">
    <name type="scientific">Crassostrea virginica</name>
    <name type="common">Eastern oyster</name>
    <dbReference type="NCBI Taxonomy" id="6565"/>
    <lineage>
        <taxon>Eukaryota</taxon>
        <taxon>Metazoa</taxon>
        <taxon>Spiralia</taxon>
        <taxon>Lophotrochozoa</taxon>
        <taxon>Mollusca</taxon>
        <taxon>Bivalvia</taxon>
        <taxon>Autobranchia</taxon>
        <taxon>Pteriomorphia</taxon>
        <taxon>Ostreida</taxon>
        <taxon>Ostreoidea</taxon>
        <taxon>Ostreidae</taxon>
        <taxon>Crassostrea</taxon>
    </lineage>
</organism>
<evidence type="ECO:0000259" key="7">
    <source>
        <dbReference type="PROSITE" id="PS51192"/>
    </source>
</evidence>
<feature type="compositionally biased region" description="Acidic residues" evidence="6">
    <location>
        <begin position="464"/>
        <end position="474"/>
    </location>
</feature>
<evidence type="ECO:0000256" key="4">
    <source>
        <dbReference type="ARBA" id="ARBA00034617"/>
    </source>
</evidence>
<keyword evidence="2" id="KW-0547">Nucleotide-binding</keyword>
<accession>A0A8B8ASL2</accession>
<dbReference type="Pfam" id="PF00270">
    <property type="entry name" value="DEAD"/>
    <property type="match status" value="1"/>
</dbReference>
<dbReference type="GO" id="GO:0005654">
    <property type="term" value="C:nucleoplasm"/>
    <property type="evidence" value="ECO:0007669"/>
    <property type="project" value="TreeGrafter"/>
</dbReference>
<evidence type="ECO:0000259" key="8">
    <source>
        <dbReference type="PROSITE" id="PS51194"/>
    </source>
</evidence>
<dbReference type="Gene3D" id="3.40.50.300">
    <property type="entry name" value="P-loop containing nucleotide triphosphate hydrolases"/>
    <property type="match status" value="2"/>
</dbReference>
<dbReference type="AlphaFoldDB" id="A0A8B8ASL2"/>
<reference evidence="10" key="1">
    <citation type="submission" date="2025-08" db="UniProtKB">
        <authorList>
            <consortium name="RefSeq"/>
        </authorList>
    </citation>
    <scope>IDENTIFICATION</scope>
    <source>
        <tissue evidence="10">Whole sample</tissue>
    </source>
</reference>
<evidence type="ECO:0000256" key="3">
    <source>
        <dbReference type="ARBA" id="ARBA00022840"/>
    </source>
</evidence>
<evidence type="ECO:0000313" key="10">
    <source>
        <dbReference type="RefSeq" id="XP_022293199.1"/>
    </source>
</evidence>
<dbReference type="InterPro" id="IPR027417">
    <property type="entry name" value="P-loop_NTPase"/>
</dbReference>
<dbReference type="InterPro" id="IPR001650">
    <property type="entry name" value="Helicase_C-like"/>
</dbReference>
<name>A0A8B8ASL2_CRAVI</name>
<keyword evidence="9" id="KW-1185">Reference proteome</keyword>
<proteinExistence type="inferred from homology"/>
<dbReference type="OrthoDB" id="6107726at2759"/>
<feature type="domain" description="Helicase C-terminal" evidence="8">
    <location>
        <begin position="251"/>
        <end position="406"/>
    </location>
</feature>
<dbReference type="SUPFAM" id="SSF52540">
    <property type="entry name" value="P-loop containing nucleoside triphosphate hydrolases"/>
    <property type="match status" value="1"/>
</dbReference>
<evidence type="ECO:0000256" key="6">
    <source>
        <dbReference type="SAM" id="MobiDB-lite"/>
    </source>
</evidence>
<evidence type="ECO:0000256" key="1">
    <source>
        <dbReference type="ARBA" id="ARBA00005446"/>
    </source>
</evidence>
<dbReference type="GO" id="GO:0003676">
    <property type="term" value="F:nucleic acid binding"/>
    <property type="evidence" value="ECO:0007669"/>
    <property type="project" value="InterPro"/>
</dbReference>
<keyword evidence="10" id="KW-0347">Helicase</keyword>
<feature type="region of interest" description="Disordered" evidence="6">
    <location>
        <begin position="449"/>
        <end position="474"/>
    </location>
</feature>
<dbReference type="Pfam" id="PF00271">
    <property type="entry name" value="Helicase_C"/>
    <property type="match status" value="1"/>
</dbReference>
<evidence type="ECO:0000313" key="9">
    <source>
        <dbReference type="Proteomes" id="UP000694844"/>
    </source>
</evidence>
<dbReference type="GO" id="GO:0043138">
    <property type="term" value="F:3'-5' DNA helicase activity"/>
    <property type="evidence" value="ECO:0007669"/>
    <property type="project" value="UniProtKB-EC"/>
</dbReference>
<dbReference type="PANTHER" id="PTHR13710">
    <property type="entry name" value="DNA HELICASE RECQ FAMILY MEMBER"/>
    <property type="match status" value="1"/>
</dbReference>
<dbReference type="KEGG" id="cvn:111103897"/>
<dbReference type="GO" id="GO:0000724">
    <property type="term" value="P:double-strand break repair via homologous recombination"/>
    <property type="evidence" value="ECO:0007669"/>
    <property type="project" value="TreeGrafter"/>
</dbReference>
<keyword evidence="3" id="KW-0067">ATP-binding</keyword>
<dbReference type="GO" id="GO:0009378">
    <property type="term" value="F:four-way junction helicase activity"/>
    <property type="evidence" value="ECO:0007669"/>
    <property type="project" value="TreeGrafter"/>
</dbReference>
<protein>
    <recommendedName>
        <fullName evidence="5">DNA 3'-5' helicase</fullName>
        <ecNumber evidence="5">5.6.2.4</ecNumber>
    </recommendedName>
</protein>
<dbReference type="RefSeq" id="XP_022293199.1">
    <property type="nucleotide sequence ID" value="XM_022437491.1"/>
</dbReference>
<evidence type="ECO:0000256" key="5">
    <source>
        <dbReference type="ARBA" id="ARBA00034808"/>
    </source>
</evidence>
<dbReference type="GO" id="GO:0005694">
    <property type="term" value="C:chromosome"/>
    <property type="evidence" value="ECO:0007669"/>
    <property type="project" value="TreeGrafter"/>
</dbReference>
<dbReference type="PROSITE" id="PS51194">
    <property type="entry name" value="HELICASE_CTER"/>
    <property type="match status" value="1"/>
</dbReference>
<sequence length="474" mass="53326">MKIAFGFEGKMAAKEKTSMAVEKVMERFCISSLKDEQRQILQCILDRVDCVAVLPTGFGKSLPFQMAIPVRREMGMSDVGKLLVCCPLISLMQDQVAALQKISNLTAAYKGSSSESDLNILKGRIDVIYGSPEAFVGDPEWRNSMQHLDVTTIVIDEFHTIATWGQNENGKEAFRKWFGYLGELRSLFPDANVVALSATCTKKTARRVKKCLNLSDKTVEIIVSPDKPNIKLSVSKVSTDVETSMFWIIDPLQELLEKFPRVLVYCTSINDASKIYNYIVREVPSSVQHIDMYHSETEDLKKEFIVNELKNCDSSLRIVVSTSALGMGIDAKAFHSVILFGAQTNCSEFIQEIGRVGRDNMPSVALILYNRYHQRLADEAIKKILMTKQCRRVSLLENFLEDKDLQEIKDVSVGRHTCCDNCAAKCSCNKCELLPVEKMFNLAYVNSKQESDTDSDSDKTEMYESLDEDLGEIL</sequence>
<comment type="similarity">
    <text evidence="1">Belongs to the helicase family. RecQ subfamily.</text>
</comment>
<dbReference type="SMART" id="SM00487">
    <property type="entry name" value="DEXDc"/>
    <property type="match status" value="1"/>
</dbReference>
<dbReference type="EC" id="5.6.2.4" evidence="5"/>
<dbReference type="InterPro" id="IPR014001">
    <property type="entry name" value="Helicase_ATP-bd"/>
</dbReference>
<evidence type="ECO:0000256" key="2">
    <source>
        <dbReference type="ARBA" id="ARBA00022741"/>
    </source>
</evidence>
<comment type="catalytic activity">
    <reaction evidence="4">
        <text>Couples ATP hydrolysis with the unwinding of duplex DNA by translocating in the 3'-5' direction.</text>
        <dbReference type="EC" id="5.6.2.4"/>
    </reaction>
</comment>
<gene>
    <name evidence="10" type="primary">LOC111103897</name>
</gene>
<dbReference type="GO" id="GO:0000723">
    <property type="term" value="P:telomere maintenance"/>
    <property type="evidence" value="ECO:0007669"/>
    <property type="project" value="TreeGrafter"/>
</dbReference>
<dbReference type="GO" id="GO:0005737">
    <property type="term" value="C:cytoplasm"/>
    <property type="evidence" value="ECO:0007669"/>
    <property type="project" value="TreeGrafter"/>
</dbReference>
<dbReference type="PROSITE" id="PS51192">
    <property type="entry name" value="HELICASE_ATP_BIND_1"/>
    <property type="match status" value="1"/>
</dbReference>
<dbReference type="SMART" id="SM00490">
    <property type="entry name" value="HELICc"/>
    <property type="match status" value="1"/>
</dbReference>
<dbReference type="GeneID" id="111103897"/>
<dbReference type="Proteomes" id="UP000694844">
    <property type="component" value="Chromosome 7"/>
</dbReference>